<evidence type="ECO:0000313" key="3">
    <source>
        <dbReference type="Proteomes" id="UP001327560"/>
    </source>
</evidence>
<dbReference type="AlphaFoldDB" id="A0AAQ3KG12"/>
<feature type="region of interest" description="Disordered" evidence="1">
    <location>
        <begin position="83"/>
        <end position="108"/>
    </location>
</feature>
<reference evidence="2 3" key="1">
    <citation type="submission" date="2023-10" db="EMBL/GenBank/DDBJ databases">
        <title>Chromosome-scale genome assembly provides insights into flower coloration mechanisms of Canna indica.</title>
        <authorList>
            <person name="Li C."/>
        </authorList>
    </citation>
    <scope>NUCLEOTIDE SEQUENCE [LARGE SCALE GENOMIC DNA]</scope>
    <source>
        <tissue evidence="2">Flower</tissue>
    </source>
</reference>
<protein>
    <submittedName>
        <fullName evidence="2">Uncharacterized protein</fullName>
    </submittedName>
</protein>
<organism evidence="2 3">
    <name type="scientific">Canna indica</name>
    <name type="common">Indian-shot</name>
    <dbReference type="NCBI Taxonomy" id="4628"/>
    <lineage>
        <taxon>Eukaryota</taxon>
        <taxon>Viridiplantae</taxon>
        <taxon>Streptophyta</taxon>
        <taxon>Embryophyta</taxon>
        <taxon>Tracheophyta</taxon>
        <taxon>Spermatophyta</taxon>
        <taxon>Magnoliopsida</taxon>
        <taxon>Liliopsida</taxon>
        <taxon>Zingiberales</taxon>
        <taxon>Cannaceae</taxon>
        <taxon>Canna</taxon>
    </lineage>
</organism>
<dbReference type="Proteomes" id="UP001327560">
    <property type="component" value="Chromosome 5"/>
</dbReference>
<feature type="compositionally biased region" description="Polar residues" evidence="1">
    <location>
        <begin position="95"/>
        <end position="105"/>
    </location>
</feature>
<dbReference type="EMBL" id="CP136894">
    <property type="protein sequence ID" value="WOL08140.1"/>
    <property type="molecule type" value="Genomic_DNA"/>
</dbReference>
<name>A0AAQ3KG12_9LILI</name>
<sequence length="206" mass="22178">MLLTVEGGGFFSSSASGYSKGLSLLILGCKSEEKSMRVSPWSQYQLVKQEANPEFQLASVKDQVSRGCTSFICFSRASTGVNGTSPPKVGPVHNPETSSDSSKGNSAKEIVTHNAVDESEKKICLRSSLKRPFGGGSVLGAGAVDTNHSLRELPDSTVEISKRRTVQWTDACGKELVEIKEFEVSEDELSDDDFGHDGDKCHCVIL</sequence>
<dbReference type="PANTHER" id="PTHR33401">
    <property type="entry name" value="LIGHT-HARVESTING COMPLEX-LIKE PROTEIN OHP2, CHLOROPLASTIC"/>
    <property type="match status" value="1"/>
</dbReference>
<evidence type="ECO:0000313" key="2">
    <source>
        <dbReference type="EMBL" id="WOL08140.1"/>
    </source>
</evidence>
<accession>A0AAQ3KG12</accession>
<gene>
    <name evidence="2" type="ORF">Cni_G16892</name>
</gene>
<dbReference type="PANTHER" id="PTHR33401:SF3">
    <property type="entry name" value="LOW AFFINITY POTASSIUM TRANSPORT SYSTEM PROTEIN"/>
    <property type="match status" value="1"/>
</dbReference>
<keyword evidence="3" id="KW-1185">Reference proteome</keyword>
<proteinExistence type="predicted"/>
<evidence type="ECO:0000256" key="1">
    <source>
        <dbReference type="SAM" id="MobiDB-lite"/>
    </source>
</evidence>